<keyword evidence="1" id="KW-1133">Transmembrane helix</keyword>
<feature type="transmembrane region" description="Helical" evidence="1">
    <location>
        <begin position="39"/>
        <end position="67"/>
    </location>
</feature>
<dbReference type="Gene3D" id="1.10.1760.20">
    <property type="match status" value="1"/>
</dbReference>
<keyword evidence="1" id="KW-0472">Membrane</keyword>
<protein>
    <submittedName>
        <fullName evidence="2">ECF transporter S component</fullName>
    </submittedName>
</protein>
<reference evidence="2" key="1">
    <citation type="submission" date="2020-10" db="EMBL/GenBank/DDBJ databases">
        <authorList>
            <person name="Gilroy R."/>
        </authorList>
    </citation>
    <scope>NUCLEOTIDE SEQUENCE</scope>
    <source>
        <strain evidence="2">14700</strain>
    </source>
</reference>
<organism evidence="2 3">
    <name type="scientific">Candidatus Ornithospirochaeta stercoravium</name>
    <dbReference type="NCBI Taxonomy" id="2840897"/>
    <lineage>
        <taxon>Bacteria</taxon>
        <taxon>Pseudomonadati</taxon>
        <taxon>Spirochaetota</taxon>
        <taxon>Spirochaetia</taxon>
        <taxon>Spirochaetales</taxon>
        <taxon>Spirochaetaceae</taxon>
        <taxon>Spirochaetaceae incertae sedis</taxon>
        <taxon>Candidatus Ornithospirochaeta</taxon>
    </lineage>
</organism>
<feature type="transmembrane region" description="Helical" evidence="1">
    <location>
        <begin position="103"/>
        <end position="128"/>
    </location>
</feature>
<accession>A0A9D9ND82</accession>
<evidence type="ECO:0000313" key="2">
    <source>
        <dbReference type="EMBL" id="MBO8469129.1"/>
    </source>
</evidence>
<dbReference type="EMBL" id="JADIMF010000077">
    <property type="protein sequence ID" value="MBO8469129.1"/>
    <property type="molecule type" value="Genomic_DNA"/>
</dbReference>
<feature type="transmembrane region" description="Helical" evidence="1">
    <location>
        <begin position="7"/>
        <end position="27"/>
    </location>
</feature>
<sequence length="174" mass="18711">MTALKKTLSAAVCIALCVVLPMIFHAIPNGGVLFSPMHLPVLLCGIITSWPFGLLCGLAGPLLSFLFTGMPGAPMLPQMMVELGCYGFMSGLLISLIKTKSTVFNVYASLIGGMLFGRVVAGIARMLIFARGSYSLPLWISSYFVSCFPAIIMQLVLIPIIYSVLLKAGFIEKR</sequence>
<dbReference type="InterPro" id="IPR024529">
    <property type="entry name" value="ECF_trnsprt_substrate-spec"/>
</dbReference>
<dbReference type="Pfam" id="PF12822">
    <property type="entry name" value="ECF_trnsprt"/>
    <property type="match status" value="1"/>
</dbReference>
<comment type="caution">
    <text evidence="2">The sequence shown here is derived from an EMBL/GenBank/DDBJ whole genome shotgun (WGS) entry which is preliminary data.</text>
</comment>
<gene>
    <name evidence="2" type="ORF">IAA72_05030</name>
</gene>
<feature type="transmembrane region" description="Helical" evidence="1">
    <location>
        <begin position="140"/>
        <end position="165"/>
    </location>
</feature>
<dbReference type="AlphaFoldDB" id="A0A9D9ND82"/>
<evidence type="ECO:0000256" key="1">
    <source>
        <dbReference type="SAM" id="Phobius"/>
    </source>
</evidence>
<proteinExistence type="predicted"/>
<evidence type="ECO:0000313" key="3">
    <source>
        <dbReference type="Proteomes" id="UP000810292"/>
    </source>
</evidence>
<name>A0A9D9ND82_9SPIO</name>
<dbReference type="GO" id="GO:0022857">
    <property type="term" value="F:transmembrane transporter activity"/>
    <property type="evidence" value="ECO:0007669"/>
    <property type="project" value="InterPro"/>
</dbReference>
<keyword evidence="1" id="KW-0812">Transmembrane</keyword>
<dbReference type="Proteomes" id="UP000810292">
    <property type="component" value="Unassembled WGS sequence"/>
</dbReference>
<reference evidence="2" key="2">
    <citation type="journal article" date="2021" name="PeerJ">
        <title>Extensive microbial diversity within the chicken gut microbiome revealed by metagenomics and culture.</title>
        <authorList>
            <person name="Gilroy R."/>
            <person name="Ravi A."/>
            <person name="Getino M."/>
            <person name="Pursley I."/>
            <person name="Horton D.L."/>
            <person name="Alikhan N.F."/>
            <person name="Baker D."/>
            <person name="Gharbi K."/>
            <person name="Hall N."/>
            <person name="Watson M."/>
            <person name="Adriaenssens E.M."/>
            <person name="Foster-Nyarko E."/>
            <person name="Jarju S."/>
            <person name="Secka A."/>
            <person name="Antonio M."/>
            <person name="Oren A."/>
            <person name="Chaudhuri R.R."/>
            <person name="La Ragione R."/>
            <person name="Hildebrand F."/>
            <person name="Pallen M.J."/>
        </authorList>
    </citation>
    <scope>NUCLEOTIDE SEQUENCE</scope>
    <source>
        <strain evidence="2">14700</strain>
    </source>
</reference>